<gene>
    <name evidence="1" type="ORF">ONZ43_g4328</name>
</gene>
<comment type="caution">
    <text evidence="1">The sequence shown here is derived from an EMBL/GenBank/DDBJ whole genome shotgun (WGS) entry which is preliminary data.</text>
</comment>
<accession>A0ACC2IPC3</accession>
<evidence type="ECO:0000313" key="1">
    <source>
        <dbReference type="EMBL" id="KAJ8116922.1"/>
    </source>
</evidence>
<proteinExistence type="predicted"/>
<sequence>MLLAHATVVYAMRRREDQKLNAQQLFALADKGWSDVPLLWNAKSKGQSSWFLWLAALLILLGAILQPLMSALISFVAITVPTALDEPLKQSTTAKIVGYDPEPADIPLLSRDLILRDVLGRLSTVSDLEPQQNLWPSNSSSEYLVGKPLLGQSFYIYAPGSPVTDVDSFFVTAVNSGTTTGVLREHALRLSSAIECKKVAKSDFPSPCPGPKPFETHVTRQDLELSVCVPGDSSQFPFTASRNRQDIVEDLFIDLSVSFNLSYLSSAPNFTLHCTASTSRGYFELPNEQNKYVAGPLLDEWPSPEYILKNTNDYRGADGQFARPTVEDSTISSLNGALPQGGGRSAGQPFNGIDGVHASIPGPLMVSAEVIFGNYSFVQFLANNITEMSPLQAYASVCEHGNIPFSQVGYLSTSAGPTSLDYCYNAAGDVYSSLNGGSYASPQALNTDLTTILAAHTATFSNTDIAEYALKISTYLANRALLINTASNEQPFGPRPIYYSPGLAFPQLIVNKPSVIIITILIASQLVGLLLLTRFIYSVPAWTSTLNALEVAQIGKALPIDDWPPLGEVTATETKRLIDIDALIGIEKGQGERGGERDEGTAYESEEGGQSAEGNAEVGHDASDSRIVCYC</sequence>
<name>A0ACC2IPC3_9PEZI</name>
<organism evidence="1 2">
    <name type="scientific">Nemania bipapillata</name>
    <dbReference type="NCBI Taxonomy" id="110536"/>
    <lineage>
        <taxon>Eukaryota</taxon>
        <taxon>Fungi</taxon>
        <taxon>Dikarya</taxon>
        <taxon>Ascomycota</taxon>
        <taxon>Pezizomycotina</taxon>
        <taxon>Sordariomycetes</taxon>
        <taxon>Xylariomycetidae</taxon>
        <taxon>Xylariales</taxon>
        <taxon>Xylariaceae</taxon>
        <taxon>Nemania</taxon>
    </lineage>
</organism>
<dbReference type="Proteomes" id="UP001153334">
    <property type="component" value="Unassembled WGS sequence"/>
</dbReference>
<protein>
    <submittedName>
        <fullName evidence="1">Uncharacterized protein</fullName>
    </submittedName>
</protein>
<dbReference type="EMBL" id="JAPESX010001149">
    <property type="protein sequence ID" value="KAJ8116922.1"/>
    <property type="molecule type" value="Genomic_DNA"/>
</dbReference>
<keyword evidence="2" id="KW-1185">Reference proteome</keyword>
<reference evidence="1" key="1">
    <citation type="submission" date="2022-11" db="EMBL/GenBank/DDBJ databases">
        <title>Genome Sequence of Nemania bipapillata.</title>
        <authorList>
            <person name="Buettner E."/>
        </authorList>
    </citation>
    <scope>NUCLEOTIDE SEQUENCE</scope>
    <source>
        <strain evidence="1">CP14</strain>
    </source>
</reference>
<evidence type="ECO:0000313" key="2">
    <source>
        <dbReference type="Proteomes" id="UP001153334"/>
    </source>
</evidence>